<feature type="chain" id="PRO_5038898096" evidence="1">
    <location>
        <begin position="22"/>
        <end position="372"/>
    </location>
</feature>
<evidence type="ECO:0000256" key="1">
    <source>
        <dbReference type="SAM" id="SignalP"/>
    </source>
</evidence>
<dbReference type="AlphaFoldDB" id="A0A7Y9JHN8"/>
<name>A0A7Y9JHN8_9ACTN</name>
<keyword evidence="3" id="KW-1185">Reference proteome</keyword>
<keyword evidence="1" id="KW-0732">Signal</keyword>
<dbReference type="RefSeq" id="WP_179846244.1">
    <property type="nucleotide sequence ID" value="NZ_JACCBA010000001.1"/>
</dbReference>
<dbReference type="EMBL" id="JACCBA010000001">
    <property type="protein sequence ID" value="NYD49552.1"/>
    <property type="molecule type" value="Genomic_DNA"/>
</dbReference>
<gene>
    <name evidence="2" type="ORF">BJY14_005535</name>
</gene>
<organism evidence="2 3">
    <name type="scientific">Actinomadura luteofluorescens</name>
    <dbReference type="NCBI Taxonomy" id="46163"/>
    <lineage>
        <taxon>Bacteria</taxon>
        <taxon>Bacillati</taxon>
        <taxon>Actinomycetota</taxon>
        <taxon>Actinomycetes</taxon>
        <taxon>Streptosporangiales</taxon>
        <taxon>Thermomonosporaceae</taxon>
        <taxon>Actinomadura</taxon>
    </lineage>
</organism>
<protein>
    <submittedName>
        <fullName evidence="2">Uncharacterized protein</fullName>
    </submittedName>
</protein>
<sequence length="372" mass="38301">MKRSRRLAVFAGSALALGAVAAVGITAARPGEHRAASVAGAAATTWPLVQSSPNTDTGTSLSGLTAAPDGTMWAAGGRQASGVYKPILQRLTGDTWSNVTLPAAAAPYRFNAAAATSTSNLWLAAQLNTSGDSHAVLRWNGTAWSTFKVPLSFQPSDIATAGSGSTWVVSSTAAKHWNGTAWADTPIGIKPRAITAVSPTSAWAVGWAGEGLPAAAHWNGTAWSTVPFPKIDGVDAKSEIASTLSDVYAASENDVWAVGSVRVLDESGKRVSRSVLAHWNGTAWSNVLGAPGTYLTNVASDGAGGIWVSAGTAMRHRTAAGVWSDETLAQPTGTKAVPAELALRPGTTTMWAVGWTSNSATGWADLAHWRSN</sequence>
<comment type="caution">
    <text evidence="2">The sequence shown here is derived from an EMBL/GenBank/DDBJ whole genome shotgun (WGS) entry which is preliminary data.</text>
</comment>
<proteinExistence type="predicted"/>
<evidence type="ECO:0000313" key="2">
    <source>
        <dbReference type="EMBL" id="NYD49552.1"/>
    </source>
</evidence>
<accession>A0A7Y9JHN8</accession>
<dbReference type="Proteomes" id="UP000529783">
    <property type="component" value="Unassembled WGS sequence"/>
</dbReference>
<evidence type="ECO:0000313" key="3">
    <source>
        <dbReference type="Proteomes" id="UP000529783"/>
    </source>
</evidence>
<reference evidence="2 3" key="1">
    <citation type="submission" date="2020-07" db="EMBL/GenBank/DDBJ databases">
        <title>Sequencing the genomes of 1000 actinobacteria strains.</title>
        <authorList>
            <person name="Klenk H.-P."/>
        </authorList>
    </citation>
    <scope>NUCLEOTIDE SEQUENCE [LARGE SCALE GENOMIC DNA]</scope>
    <source>
        <strain evidence="2 3">DSM 40398</strain>
    </source>
</reference>
<feature type="signal peptide" evidence="1">
    <location>
        <begin position="1"/>
        <end position="21"/>
    </location>
</feature>